<proteinExistence type="predicted"/>
<protein>
    <submittedName>
        <fullName evidence="2">Protein kinase domain-containing protein</fullName>
    </submittedName>
</protein>
<dbReference type="Proteomes" id="UP000095286">
    <property type="component" value="Unplaced"/>
</dbReference>
<reference evidence="2" key="1">
    <citation type="submission" date="2016-11" db="UniProtKB">
        <authorList>
            <consortium name="WormBaseParasite"/>
        </authorList>
    </citation>
    <scope>IDENTIFICATION</scope>
    <source>
        <strain evidence="2">KR3021</strain>
    </source>
</reference>
<evidence type="ECO:0000313" key="1">
    <source>
        <dbReference type="Proteomes" id="UP000095286"/>
    </source>
</evidence>
<accession>A0AC35THD1</accession>
<name>A0AC35THD1_9BILA</name>
<sequence length="464" mass="52424">MPPKKKQGGEANLAPILSAGTVINCTLIAKDELTITKYLINGGFGRIYKGRMKVKKIDVCLKMELKGSSGLFTEQNYFTRFLTKDKLQKFAGKKFLGLPELVSFGMEKPGENEVDWIRFLVMPYYPESLLNLIETRKDKRLSVGEIKSVVTCLVDALHYIHSNLLSHGDIKAGNIMLVKKGCCEKVVLVDFGIAHWHRVFKDVVVNAAKHNGTCAYTSIDAHEGREGVFRSDLQILAFNIIEWIVGELPWKKDEKVPATVEKQKRELMGSAKKLSALIGSDAAKFVGQLFEMSTSMGYSDLPDFDRLHEMLKKFKIDDVKGVVYTESQSTKPPSRKAKVVKEDGTLNRLEAIVEDEPALKVKRTRQLTKRASQDTSDNLEARHDSKRTKIIVKVVGSDRQLRSTVSESKRLDNERTTSLEVHEKHAERQERSTESASKILNNERTNLLEIREKYAVNAAIRKKK</sequence>
<evidence type="ECO:0000313" key="2">
    <source>
        <dbReference type="WBParaSite" id="RSKR_0000069700.1"/>
    </source>
</evidence>
<organism evidence="1 2">
    <name type="scientific">Rhabditophanes sp. KR3021</name>
    <dbReference type="NCBI Taxonomy" id="114890"/>
    <lineage>
        <taxon>Eukaryota</taxon>
        <taxon>Metazoa</taxon>
        <taxon>Ecdysozoa</taxon>
        <taxon>Nematoda</taxon>
        <taxon>Chromadorea</taxon>
        <taxon>Rhabditida</taxon>
        <taxon>Tylenchina</taxon>
        <taxon>Panagrolaimomorpha</taxon>
        <taxon>Strongyloidoidea</taxon>
        <taxon>Alloionematidae</taxon>
        <taxon>Rhabditophanes</taxon>
    </lineage>
</organism>
<dbReference type="WBParaSite" id="RSKR_0000069700.1">
    <property type="protein sequence ID" value="RSKR_0000069700.1"/>
    <property type="gene ID" value="RSKR_0000069700"/>
</dbReference>